<evidence type="ECO:0000313" key="3">
    <source>
        <dbReference type="Proteomes" id="UP001212841"/>
    </source>
</evidence>
<evidence type="ECO:0000256" key="1">
    <source>
        <dbReference type="SAM" id="MobiDB-lite"/>
    </source>
</evidence>
<reference evidence="2" key="1">
    <citation type="submission" date="2020-05" db="EMBL/GenBank/DDBJ databases">
        <title>Phylogenomic resolution of chytrid fungi.</title>
        <authorList>
            <person name="Stajich J.E."/>
            <person name="Amses K."/>
            <person name="Simmons R."/>
            <person name="Seto K."/>
            <person name="Myers J."/>
            <person name="Bonds A."/>
            <person name="Quandt C.A."/>
            <person name="Barry K."/>
            <person name="Liu P."/>
            <person name="Grigoriev I."/>
            <person name="Longcore J.E."/>
            <person name="James T.Y."/>
        </authorList>
    </citation>
    <scope>NUCLEOTIDE SEQUENCE</scope>
    <source>
        <strain evidence="2">JEL0318</strain>
    </source>
</reference>
<protein>
    <submittedName>
        <fullName evidence="2">Uncharacterized protein</fullName>
    </submittedName>
</protein>
<feature type="non-terminal residue" evidence="2">
    <location>
        <position position="104"/>
    </location>
</feature>
<feature type="compositionally biased region" description="Polar residues" evidence="1">
    <location>
        <begin position="1"/>
        <end position="10"/>
    </location>
</feature>
<sequence length="104" mass="11778">MHRTTRNPSATFDEASSSSAPPVTPTKKRKKVTKTDDAGSPSTPKPKKQKKEPVEKRLKRERKAPTADIRSRIDRAMVQRMYLIDQKEVSPVDREYRVLGSTGN</sequence>
<name>A0AAD5S8R3_9FUNG</name>
<dbReference type="AlphaFoldDB" id="A0AAD5S8R3"/>
<keyword evidence="3" id="KW-1185">Reference proteome</keyword>
<gene>
    <name evidence="2" type="ORF">HK097_011691</name>
</gene>
<comment type="caution">
    <text evidence="2">The sequence shown here is derived from an EMBL/GenBank/DDBJ whole genome shotgun (WGS) entry which is preliminary data.</text>
</comment>
<dbReference type="EMBL" id="JADGJD010000992">
    <property type="protein sequence ID" value="KAJ3047283.1"/>
    <property type="molecule type" value="Genomic_DNA"/>
</dbReference>
<organism evidence="2 3">
    <name type="scientific">Rhizophlyctis rosea</name>
    <dbReference type="NCBI Taxonomy" id="64517"/>
    <lineage>
        <taxon>Eukaryota</taxon>
        <taxon>Fungi</taxon>
        <taxon>Fungi incertae sedis</taxon>
        <taxon>Chytridiomycota</taxon>
        <taxon>Chytridiomycota incertae sedis</taxon>
        <taxon>Chytridiomycetes</taxon>
        <taxon>Rhizophlyctidales</taxon>
        <taxon>Rhizophlyctidaceae</taxon>
        <taxon>Rhizophlyctis</taxon>
    </lineage>
</organism>
<evidence type="ECO:0000313" key="2">
    <source>
        <dbReference type="EMBL" id="KAJ3047283.1"/>
    </source>
</evidence>
<feature type="compositionally biased region" description="Basic and acidic residues" evidence="1">
    <location>
        <begin position="51"/>
        <end position="71"/>
    </location>
</feature>
<accession>A0AAD5S8R3</accession>
<proteinExistence type="predicted"/>
<dbReference type="Proteomes" id="UP001212841">
    <property type="component" value="Unassembled WGS sequence"/>
</dbReference>
<feature type="region of interest" description="Disordered" evidence="1">
    <location>
        <begin position="1"/>
        <end position="71"/>
    </location>
</feature>